<protein>
    <submittedName>
        <fullName evidence="14">HemolysinC family Mg(2+) Co(2+) transport protein</fullName>
    </submittedName>
</protein>
<keyword evidence="8 10" id="KW-0472">Membrane</keyword>
<evidence type="ECO:0000256" key="2">
    <source>
        <dbReference type="ARBA" id="ARBA00006337"/>
    </source>
</evidence>
<dbReference type="EMBL" id="AZEH01000020">
    <property type="protein sequence ID" value="KRL05683.1"/>
    <property type="molecule type" value="Genomic_DNA"/>
</dbReference>
<dbReference type="GO" id="GO:0050660">
    <property type="term" value="F:flavin adenine dinucleotide binding"/>
    <property type="evidence" value="ECO:0007669"/>
    <property type="project" value="InterPro"/>
</dbReference>
<dbReference type="SMART" id="SM00116">
    <property type="entry name" value="CBS"/>
    <property type="match status" value="1"/>
</dbReference>
<feature type="domain" description="CNNM transmembrane" evidence="13">
    <location>
        <begin position="2"/>
        <end position="208"/>
    </location>
</feature>
<keyword evidence="5" id="KW-0677">Repeat</keyword>
<comment type="similarity">
    <text evidence="2">Belongs to the UPF0053 family.</text>
</comment>
<dbReference type="InterPro" id="IPR016169">
    <property type="entry name" value="FAD-bd_PCMH_sub2"/>
</dbReference>
<dbReference type="InterPro" id="IPR000644">
    <property type="entry name" value="CBS_dom"/>
</dbReference>
<feature type="domain" description="CBS" evidence="12">
    <location>
        <begin position="227"/>
        <end position="287"/>
    </location>
</feature>
<evidence type="ECO:0000256" key="5">
    <source>
        <dbReference type="ARBA" id="ARBA00022737"/>
    </source>
</evidence>
<evidence type="ECO:0000256" key="8">
    <source>
        <dbReference type="ARBA" id="ARBA00023136"/>
    </source>
</evidence>
<evidence type="ECO:0000313" key="14">
    <source>
        <dbReference type="EMBL" id="KRL05683.1"/>
    </source>
</evidence>
<feature type="transmembrane region" description="Helical" evidence="11">
    <location>
        <begin position="65"/>
        <end position="84"/>
    </location>
</feature>
<reference evidence="14 15" key="1">
    <citation type="journal article" date="2015" name="Genome Announc.">
        <title>Expanding the biotechnology potential of lactobacilli through comparative genomics of 213 strains and associated genera.</title>
        <authorList>
            <person name="Sun Z."/>
            <person name="Harris H.M."/>
            <person name="McCann A."/>
            <person name="Guo C."/>
            <person name="Argimon S."/>
            <person name="Zhang W."/>
            <person name="Yang X."/>
            <person name="Jeffery I.B."/>
            <person name="Cooney J.C."/>
            <person name="Kagawa T.F."/>
            <person name="Liu W."/>
            <person name="Song Y."/>
            <person name="Salvetti E."/>
            <person name="Wrobel A."/>
            <person name="Rasinkangas P."/>
            <person name="Parkhill J."/>
            <person name="Rea M.C."/>
            <person name="O'Sullivan O."/>
            <person name="Ritari J."/>
            <person name="Douillard F.P."/>
            <person name="Paul Ross R."/>
            <person name="Yang R."/>
            <person name="Briner A.E."/>
            <person name="Felis G.E."/>
            <person name="de Vos W.M."/>
            <person name="Barrangou R."/>
            <person name="Klaenhammer T.R."/>
            <person name="Caufield P.W."/>
            <person name="Cui Y."/>
            <person name="Zhang H."/>
            <person name="O'Toole P.W."/>
        </authorList>
    </citation>
    <scope>NUCLEOTIDE SEQUENCE [LARGE SCALE GENOMIC DNA]</scope>
    <source>
        <strain evidence="14 15">DSM 19972</strain>
    </source>
</reference>
<evidence type="ECO:0000256" key="3">
    <source>
        <dbReference type="ARBA" id="ARBA00022475"/>
    </source>
</evidence>
<dbReference type="Pfam" id="PF01595">
    <property type="entry name" value="CNNM"/>
    <property type="match status" value="1"/>
</dbReference>
<dbReference type="PATRIC" id="fig|1423777.3.peg.451"/>
<evidence type="ECO:0000256" key="9">
    <source>
        <dbReference type="PROSITE-ProRule" id="PRU00703"/>
    </source>
</evidence>
<dbReference type="InterPro" id="IPR036318">
    <property type="entry name" value="FAD-bd_PCMH-like_sf"/>
</dbReference>
<dbReference type="InterPro" id="IPR002550">
    <property type="entry name" value="CNNM"/>
</dbReference>
<dbReference type="Pfam" id="PF00571">
    <property type="entry name" value="CBS"/>
    <property type="match status" value="2"/>
</dbReference>
<dbReference type="InterPro" id="IPR044751">
    <property type="entry name" value="Ion_transp-like_CBS"/>
</dbReference>
<dbReference type="OrthoDB" id="9798188at2"/>
<dbReference type="PANTHER" id="PTHR43099">
    <property type="entry name" value="UPF0053 PROTEIN YRKA"/>
    <property type="match status" value="1"/>
</dbReference>
<dbReference type="RefSeq" id="WP_057895426.1">
    <property type="nucleotide sequence ID" value="NZ_AZEH01000020.1"/>
</dbReference>
<feature type="domain" description="CBS" evidence="12">
    <location>
        <begin position="292"/>
        <end position="352"/>
    </location>
</feature>
<keyword evidence="15" id="KW-1185">Reference proteome</keyword>
<keyword evidence="4 10" id="KW-0812">Transmembrane</keyword>
<keyword evidence="3" id="KW-1003">Cell membrane</keyword>
<keyword evidence="6 10" id="KW-1133">Transmembrane helix</keyword>
<organism evidence="14 15">
    <name type="scientific">Liquorilactobacillus oeni DSM 19972</name>
    <dbReference type="NCBI Taxonomy" id="1423777"/>
    <lineage>
        <taxon>Bacteria</taxon>
        <taxon>Bacillati</taxon>
        <taxon>Bacillota</taxon>
        <taxon>Bacilli</taxon>
        <taxon>Lactobacillales</taxon>
        <taxon>Lactobacillaceae</taxon>
        <taxon>Liquorilactobacillus</taxon>
    </lineage>
</organism>
<evidence type="ECO:0000259" key="12">
    <source>
        <dbReference type="PROSITE" id="PS51371"/>
    </source>
</evidence>
<evidence type="ECO:0000256" key="4">
    <source>
        <dbReference type="ARBA" id="ARBA00022692"/>
    </source>
</evidence>
<dbReference type="Gene3D" id="3.10.580.10">
    <property type="entry name" value="CBS-domain"/>
    <property type="match status" value="1"/>
</dbReference>
<dbReference type="GO" id="GO:0005886">
    <property type="term" value="C:plasma membrane"/>
    <property type="evidence" value="ECO:0007669"/>
    <property type="project" value="UniProtKB-SubCell"/>
</dbReference>
<dbReference type="InterPro" id="IPR051676">
    <property type="entry name" value="UPF0053_domain"/>
</dbReference>
<evidence type="ECO:0000256" key="11">
    <source>
        <dbReference type="SAM" id="Phobius"/>
    </source>
</evidence>
<dbReference type="Proteomes" id="UP000051686">
    <property type="component" value="Unassembled WGS sequence"/>
</dbReference>
<accession>A0A0R1MM54</accession>
<evidence type="ECO:0000313" key="15">
    <source>
        <dbReference type="Proteomes" id="UP000051686"/>
    </source>
</evidence>
<dbReference type="Gene3D" id="3.30.465.10">
    <property type="match status" value="1"/>
</dbReference>
<dbReference type="PROSITE" id="PS51846">
    <property type="entry name" value="CNNM"/>
    <property type="match status" value="1"/>
</dbReference>
<dbReference type="InterPro" id="IPR046342">
    <property type="entry name" value="CBS_dom_sf"/>
</dbReference>
<keyword evidence="7 9" id="KW-0129">CBS domain</keyword>
<dbReference type="STRING" id="1423777.FD46_GL000430"/>
<sequence length="458" mass="51605">MTGGQLATNLIIMVVVFYFAAFFVATEFALVQTRKSALESALDAGKGNRRKLQTALKMVQNLNEYLSTTQVGVTLAGIILGWIGEGTIEVLIVDALRIAPVSETALHALGAVIGVMLLTYLEVVLTEIVPKNLSIDMPMKMMMLVVTPLHYFHILFYPFVWLLNVSAAAIIHLFGLRPASESNDVLTQAEILRLSRNAVTGGMLDKNDLLYMQRAFDFNDKIAKDIMVDRTSLEVVDITDSVKTVINYYLRQGFSRFPVVANNDKDKILGYVYIYDLIRQAQVDDSILVSKLLRTIITVPEVTPIQGLLQQMIQKQTPIVVVLDEYGGTSGIVTDKDIYEELFGVVKDEIDNVSSEYIFKNPDGSYKISGKTTLYDFERFFRTKNKDFDESESVTIAGYLLENYKVKRGDVITIGQFDLKVVDFNRNYIDWLEVRRHAVKSEEEPSVPQAKKEDTKKE</sequence>
<evidence type="ECO:0000256" key="10">
    <source>
        <dbReference type="PROSITE-ProRule" id="PRU01193"/>
    </source>
</evidence>
<dbReference type="SMART" id="SM01091">
    <property type="entry name" value="CorC_HlyC"/>
    <property type="match status" value="1"/>
</dbReference>
<dbReference type="PROSITE" id="PS51371">
    <property type="entry name" value="CBS"/>
    <property type="match status" value="2"/>
</dbReference>
<evidence type="ECO:0000256" key="1">
    <source>
        <dbReference type="ARBA" id="ARBA00004651"/>
    </source>
</evidence>
<feature type="transmembrane region" description="Helical" evidence="11">
    <location>
        <begin position="104"/>
        <end position="129"/>
    </location>
</feature>
<comment type="subcellular location">
    <subcellularLocation>
        <location evidence="1">Cell membrane</location>
        <topology evidence="1">Multi-pass membrane protein</topology>
    </subcellularLocation>
</comment>
<dbReference type="AlphaFoldDB" id="A0A0R1MM54"/>
<dbReference type="SUPFAM" id="SSF56176">
    <property type="entry name" value="FAD-binding/transporter-associated domain-like"/>
    <property type="match status" value="1"/>
</dbReference>
<dbReference type="SUPFAM" id="SSF54631">
    <property type="entry name" value="CBS-domain pair"/>
    <property type="match status" value="1"/>
</dbReference>
<dbReference type="CDD" id="cd04590">
    <property type="entry name" value="CBS_pair_CorC_HlyC_assoc"/>
    <property type="match status" value="1"/>
</dbReference>
<dbReference type="PANTHER" id="PTHR43099:SF2">
    <property type="entry name" value="UPF0053 PROTEIN YRKA"/>
    <property type="match status" value="1"/>
</dbReference>
<name>A0A0R1MM54_9LACO</name>
<evidence type="ECO:0000256" key="6">
    <source>
        <dbReference type="ARBA" id="ARBA00022989"/>
    </source>
</evidence>
<dbReference type="InterPro" id="IPR005170">
    <property type="entry name" value="Transptr-assoc_dom"/>
</dbReference>
<feature type="transmembrane region" description="Helical" evidence="11">
    <location>
        <begin position="6"/>
        <end position="30"/>
    </location>
</feature>
<evidence type="ECO:0000259" key="13">
    <source>
        <dbReference type="PROSITE" id="PS51846"/>
    </source>
</evidence>
<dbReference type="Pfam" id="PF03471">
    <property type="entry name" value="CorC_HlyC"/>
    <property type="match status" value="1"/>
</dbReference>
<proteinExistence type="inferred from homology"/>
<comment type="caution">
    <text evidence="14">The sequence shown here is derived from an EMBL/GenBank/DDBJ whole genome shotgun (WGS) entry which is preliminary data.</text>
</comment>
<evidence type="ECO:0000256" key="7">
    <source>
        <dbReference type="ARBA" id="ARBA00023122"/>
    </source>
</evidence>
<feature type="transmembrane region" description="Helical" evidence="11">
    <location>
        <begin position="150"/>
        <end position="174"/>
    </location>
</feature>
<gene>
    <name evidence="14" type="ORF">FD46_GL000430</name>
</gene>